<dbReference type="EMBL" id="LVVZ01000010">
    <property type="protein sequence ID" value="OKL44932.1"/>
    <property type="molecule type" value="Genomic_DNA"/>
</dbReference>
<evidence type="ECO:0000259" key="1">
    <source>
        <dbReference type="Pfam" id="PF13472"/>
    </source>
</evidence>
<evidence type="ECO:0000313" key="2">
    <source>
        <dbReference type="EMBL" id="OKL44932.1"/>
    </source>
</evidence>
<evidence type="ECO:0000313" key="3">
    <source>
        <dbReference type="Proteomes" id="UP000185783"/>
    </source>
</evidence>
<dbReference type="STRING" id="197461.A3843_05850"/>
<dbReference type="InterPro" id="IPR013830">
    <property type="entry name" value="SGNH_hydro"/>
</dbReference>
<feature type="domain" description="SGNH hydrolase-type esterase" evidence="1">
    <location>
        <begin position="25"/>
        <end position="183"/>
    </location>
</feature>
<dbReference type="Proteomes" id="UP000185783">
    <property type="component" value="Unassembled WGS sequence"/>
</dbReference>
<dbReference type="InterPro" id="IPR051532">
    <property type="entry name" value="Ester_Hydrolysis_Enzymes"/>
</dbReference>
<proteinExistence type="predicted"/>
<dbReference type="GO" id="GO:0004622">
    <property type="term" value="F:phosphatidylcholine lysophospholipase activity"/>
    <property type="evidence" value="ECO:0007669"/>
    <property type="project" value="TreeGrafter"/>
</dbReference>
<dbReference type="GO" id="GO:0006629">
    <property type="term" value="P:lipid metabolic process"/>
    <property type="evidence" value="ECO:0007669"/>
    <property type="project" value="InterPro"/>
</dbReference>
<dbReference type="InterPro" id="IPR036514">
    <property type="entry name" value="SGNH_hydro_sf"/>
</dbReference>
<organism evidence="2 3">
    <name type="scientific">Pseudovibrio exalbescens</name>
    <dbReference type="NCBI Taxonomy" id="197461"/>
    <lineage>
        <taxon>Bacteria</taxon>
        <taxon>Pseudomonadati</taxon>
        <taxon>Pseudomonadota</taxon>
        <taxon>Alphaproteobacteria</taxon>
        <taxon>Hyphomicrobiales</taxon>
        <taxon>Stappiaceae</taxon>
        <taxon>Pseudovibrio</taxon>
    </lineage>
</organism>
<dbReference type="SUPFAM" id="SSF52266">
    <property type="entry name" value="SGNH hydrolase"/>
    <property type="match status" value="1"/>
</dbReference>
<dbReference type="Pfam" id="PF13472">
    <property type="entry name" value="Lipase_GDSL_2"/>
    <property type="match status" value="1"/>
</dbReference>
<reference evidence="2 3" key="1">
    <citation type="submission" date="2016-03" db="EMBL/GenBank/DDBJ databases">
        <title>Genome sequence of Nesiotobacter sp. nov., a moderately halophilic alphaproteobacterium isolated from the Yellow Sea, China.</title>
        <authorList>
            <person name="Zhang G."/>
            <person name="Zhang R."/>
        </authorList>
    </citation>
    <scope>NUCLEOTIDE SEQUENCE [LARGE SCALE GENOMIC DNA]</scope>
    <source>
        <strain evidence="2 3">WB1-6</strain>
    </source>
</reference>
<dbReference type="Gene3D" id="3.40.50.1110">
    <property type="entry name" value="SGNH hydrolase"/>
    <property type="match status" value="1"/>
</dbReference>
<gene>
    <name evidence="2" type="ORF">A3843_05850</name>
</gene>
<dbReference type="AlphaFoldDB" id="A0A1U7JJQ9"/>
<comment type="caution">
    <text evidence="2">The sequence shown here is derived from an EMBL/GenBank/DDBJ whole genome shotgun (WGS) entry which is preliminary data.</text>
</comment>
<name>A0A1U7JJQ9_9HYPH</name>
<protein>
    <submittedName>
        <fullName evidence="2">Arylesterase</fullName>
    </submittedName>
</protein>
<accession>A0A1U7JJQ9</accession>
<dbReference type="PANTHER" id="PTHR30383">
    <property type="entry name" value="THIOESTERASE 1/PROTEASE 1/LYSOPHOSPHOLIPASE L1"/>
    <property type="match status" value="1"/>
</dbReference>
<keyword evidence="3" id="KW-1185">Reference proteome</keyword>
<sequence>MVAFMALCVASLVPAKANDGIKLVAFGDSLTAGYLLAPEDAFPVQLQSALTDRGYDVTVVNAGVSGDTTSGGLSRLDWSVGDDVDGVILELGANDALRGLDPATTRANIDEMVRRLTERGINVLVAGMLAPRNLGEEYAAAFDPIFEETAEKYDALYYPFFLEGVAANPMLNLADGMHPTGEGVGVIVENILPQVEKLIDQIKAERSTAD</sequence>
<dbReference type="CDD" id="cd01822">
    <property type="entry name" value="Lysophospholipase_L1_like"/>
    <property type="match status" value="1"/>
</dbReference>
<dbReference type="InterPro" id="IPR008265">
    <property type="entry name" value="Lipase_GDSL_AS"/>
</dbReference>
<dbReference type="PANTHER" id="PTHR30383:SF24">
    <property type="entry name" value="THIOESTERASE 1_PROTEASE 1_LYSOPHOSPHOLIPASE L1"/>
    <property type="match status" value="1"/>
</dbReference>
<dbReference type="PROSITE" id="PS01098">
    <property type="entry name" value="LIPASE_GDSL_SER"/>
    <property type="match status" value="1"/>
</dbReference>